<organism evidence="3 4">
    <name type="scientific">Paspalum notatum var. saurae</name>
    <dbReference type="NCBI Taxonomy" id="547442"/>
    <lineage>
        <taxon>Eukaryota</taxon>
        <taxon>Viridiplantae</taxon>
        <taxon>Streptophyta</taxon>
        <taxon>Embryophyta</taxon>
        <taxon>Tracheophyta</taxon>
        <taxon>Spermatophyta</taxon>
        <taxon>Magnoliopsida</taxon>
        <taxon>Liliopsida</taxon>
        <taxon>Poales</taxon>
        <taxon>Poaceae</taxon>
        <taxon>PACMAD clade</taxon>
        <taxon>Panicoideae</taxon>
        <taxon>Andropogonodae</taxon>
        <taxon>Paspaleae</taxon>
        <taxon>Paspalinae</taxon>
        <taxon>Paspalum</taxon>
    </lineage>
</organism>
<dbReference type="Pfam" id="PF13968">
    <property type="entry name" value="DUF4220"/>
    <property type="match status" value="1"/>
</dbReference>
<feature type="transmembrane region" description="Helical" evidence="1">
    <location>
        <begin position="24"/>
        <end position="43"/>
    </location>
</feature>
<gene>
    <name evidence="3" type="ORF">U9M48_000596</name>
</gene>
<feature type="transmembrane region" description="Helical" evidence="1">
    <location>
        <begin position="119"/>
        <end position="139"/>
    </location>
</feature>
<accession>A0AAQ3PMP9</accession>
<feature type="transmembrane region" description="Helical" evidence="1">
    <location>
        <begin position="55"/>
        <end position="75"/>
    </location>
</feature>
<evidence type="ECO:0000313" key="4">
    <source>
        <dbReference type="Proteomes" id="UP001341281"/>
    </source>
</evidence>
<dbReference type="AlphaFoldDB" id="A0AAQ3PMP9"/>
<feature type="domain" description="DUF4220" evidence="2">
    <location>
        <begin position="64"/>
        <end position="180"/>
    </location>
</feature>
<proteinExistence type="predicted"/>
<keyword evidence="1" id="KW-0812">Transmembrane</keyword>
<dbReference type="EMBL" id="CP144745">
    <property type="protein sequence ID" value="WVZ49219.1"/>
    <property type="molecule type" value="Genomic_DNA"/>
</dbReference>
<evidence type="ECO:0000256" key="1">
    <source>
        <dbReference type="SAM" id="Phobius"/>
    </source>
</evidence>
<feature type="transmembrane region" description="Helical" evidence="1">
    <location>
        <begin position="87"/>
        <end position="107"/>
    </location>
</feature>
<evidence type="ECO:0000313" key="3">
    <source>
        <dbReference type="EMBL" id="WVZ49219.1"/>
    </source>
</evidence>
<dbReference type="InterPro" id="IPR025315">
    <property type="entry name" value="DUF4220"/>
</dbReference>
<reference evidence="3 4" key="1">
    <citation type="submission" date="2024-02" db="EMBL/GenBank/DDBJ databases">
        <title>High-quality chromosome-scale genome assembly of Pensacola bahiagrass (Paspalum notatum Flugge var. saurae).</title>
        <authorList>
            <person name="Vega J.M."/>
            <person name="Podio M."/>
            <person name="Orjuela J."/>
            <person name="Siena L.A."/>
            <person name="Pessino S.C."/>
            <person name="Combes M.C."/>
            <person name="Mariac C."/>
            <person name="Albertini E."/>
            <person name="Pupilli F."/>
            <person name="Ortiz J.P.A."/>
            <person name="Leblanc O."/>
        </authorList>
    </citation>
    <scope>NUCLEOTIDE SEQUENCE [LARGE SCALE GENOMIC DNA]</scope>
    <source>
        <strain evidence="3">R1</strain>
        <tissue evidence="3">Leaf</tissue>
    </source>
</reference>
<sequence>MAPSPSCSSTAPAPAPRCQQDHTVTVQVFTIVAVIGMVIMHVLGSLRRQTSVGFLHAAVSGVDRLAYPLVTYTIGRMNSSDCFYYDFAVWAVCLLLLLGSTDSLTVCRLEDIDSWKATLIKHLFKGFMVVFIVLAMALYDYTDEKHDRTYLWPPVFAILFVGILKSYVRIDSMRMVSKSYRINNVKDSR</sequence>
<feature type="transmembrane region" description="Helical" evidence="1">
    <location>
        <begin position="151"/>
        <end position="168"/>
    </location>
</feature>
<name>A0AAQ3PMP9_PASNO</name>
<protein>
    <recommendedName>
        <fullName evidence="2">DUF4220 domain-containing protein</fullName>
    </recommendedName>
</protein>
<evidence type="ECO:0000259" key="2">
    <source>
        <dbReference type="Pfam" id="PF13968"/>
    </source>
</evidence>
<dbReference type="PANTHER" id="PTHR31325">
    <property type="entry name" value="OS01G0798800 PROTEIN-RELATED"/>
    <property type="match status" value="1"/>
</dbReference>
<keyword evidence="1" id="KW-1133">Transmembrane helix</keyword>
<keyword evidence="4" id="KW-1185">Reference proteome</keyword>
<keyword evidence="1" id="KW-0472">Membrane</keyword>
<dbReference type="Proteomes" id="UP001341281">
    <property type="component" value="Chromosome 01"/>
</dbReference>